<keyword evidence="4" id="KW-1185">Reference proteome</keyword>
<feature type="transmembrane region" description="Helical" evidence="2">
    <location>
        <begin position="268"/>
        <end position="290"/>
    </location>
</feature>
<dbReference type="EMBL" id="CP060632">
    <property type="protein sequence ID" value="QNL99788.1"/>
    <property type="molecule type" value="Genomic_DNA"/>
</dbReference>
<organism evidence="3 4">
    <name type="scientific">Wujia chipingensis</name>
    <dbReference type="NCBI Taxonomy" id="2763670"/>
    <lineage>
        <taxon>Bacteria</taxon>
        <taxon>Bacillati</taxon>
        <taxon>Bacillota</taxon>
        <taxon>Clostridia</taxon>
        <taxon>Lachnospirales</taxon>
        <taxon>Lachnospiraceae</taxon>
        <taxon>Wujia</taxon>
    </lineage>
</organism>
<gene>
    <name evidence="3" type="ORF">H9Q76_00280</name>
</gene>
<dbReference type="Proteomes" id="UP000515819">
    <property type="component" value="Chromosome"/>
</dbReference>
<keyword evidence="2" id="KW-1133">Transmembrane helix</keyword>
<feature type="transmembrane region" description="Helical" evidence="2">
    <location>
        <begin position="229"/>
        <end position="248"/>
    </location>
</feature>
<feature type="transmembrane region" description="Helical" evidence="2">
    <location>
        <begin position="191"/>
        <end position="209"/>
    </location>
</feature>
<dbReference type="AlphaFoldDB" id="A0A7G9FMK7"/>
<feature type="compositionally biased region" description="Low complexity" evidence="1">
    <location>
        <begin position="44"/>
        <end position="73"/>
    </location>
</feature>
<proteinExistence type="predicted"/>
<feature type="region of interest" description="Disordered" evidence="1">
    <location>
        <begin position="44"/>
        <end position="96"/>
    </location>
</feature>
<accession>A0A7G9FMK7</accession>
<evidence type="ECO:0000256" key="2">
    <source>
        <dbReference type="SAM" id="Phobius"/>
    </source>
</evidence>
<keyword evidence="2" id="KW-0812">Transmembrane</keyword>
<feature type="compositionally biased region" description="Polar residues" evidence="1">
    <location>
        <begin position="78"/>
        <end position="88"/>
    </location>
</feature>
<dbReference type="RefSeq" id="WP_182439248.1">
    <property type="nucleotide sequence ID" value="NZ_CP060632.1"/>
</dbReference>
<sequence length="300" mass="32683">MNCTMCGAIIPTGQTNCPMCGAPVQAEQPADNAQPVQPQMGYQQPMGQPVQPQMGYQQPMGQPVQPQMGYQQPAGQPVQPQMGYQQPAGQPVQPQMGYQQPMGQPVQPQMGYQQPQQPMGGYYQPRSNNAAAFGAGINGYLGYVKENPMNILKIVGAFFVFLATLIPWAHATYWGVTEHWNLFKAGGFNRFIAIIVLLLSLVLIAWEVADFIPVPQIANVKAKLQAIPYFEFILLGVIFVFVLIATIRHGYAHSDGTTVNFREYGIKVGISAGVIFAYLGVIAAAAPRVLDKLGIKIGNK</sequence>
<evidence type="ECO:0000313" key="4">
    <source>
        <dbReference type="Proteomes" id="UP000515819"/>
    </source>
</evidence>
<keyword evidence="2" id="KW-0472">Membrane</keyword>
<reference evidence="3 4" key="1">
    <citation type="submission" date="2020-08" db="EMBL/GenBank/DDBJ databases">
        <authorList>
            <person name="Liu C."/>
            <person name="Sun Q."/>
        </authorList>
    </citation>
    <scope>NUCLEOTIDE SEQUENCE [LARGE SCALE GENOMIC DNA]</scope>
    <source>
        <strain evidence="3 4">NSJ-4</strain>
    </source>
</reference>
<dbReference type="KEGG" id="wcp:H9Q76_00280"/>
<feature type="transmembrane region" description="Helical" evidence="2">
    <location>
        <begin position="151"/>
        <end position="171"/>
    </location>
</feature>
<protein>
    <submittedName>
        <fullName evidence="3">Uncharacterized protein</fullName>
    </submittedName>
</protein>
<name>A0A7G9FMK7_9FIRM</name>
<evidence type="ECO:0000256" key="1">
    <source>
        <dbReference type="SAM" id="MobiDB-lite"/>
    </source>
</evidence>
<evidence type="ECO:0000313" key="3">
    <source>
        <dbReference type="EMBL" id="QNL99788.1"/>
    </source>
</evidence>